<gene>
    <name evidence="2" type="ORF">BKA15_003310</name>
</gene>
<keyword evidence="1" id="KW-1133">Transmembrane helix</keyword>
<dbReference type="PANTHER" id="PTHR36832">
    <property type="entry name" value="SLR1174 PROTEIN-RELATED"/>
    <property type="match status" value="1"/>
</dbReference>
<evidence type="ECO:0000313" key="2">
    <source>
        <dbReference type="EMBL" id="NYE71981.1"/>
    </source>
</evidence>
<dbReference type="RefSeq" id="WP_179752494.1">
    <property type="nucleotide sequence ID" value="NZ_JACCBU010000001.1"/>
</dbReference>
<feature type="transmembrane region" description="Helical" evidence="1">
    <location>
        <begin position="117"/>
        <end position="137"/>
    </location>
</feature>
<feature type="transmembrane region" description="Helical" evidence="1">
    <location>
        <begin position="21"/>
        <end position="44"/>
    </location>
</feature>
<protein>
    <submittedName>
        <fullName evidence="2">ABC-type uncharacterized transport system permease subunit</fullName>
    </submittedName>
</protein>
<feature type="transmembrane region" description="Helical" evidence="1">
    <location>
        <begin position="233"/>
        <end position="255"/>
    </location>
</feature>
<reference evidence="2 3" key="1">
    <citation type="submission" date="2020-07" db="EMBL/GenBank/DDBJ databases">
        <title>Sequencing the genomes of 1000 actinobacteria strains.</title>
        <authorList>
            <person name="Klenk H.-P."/>
        </authorList>
    </citation>
    <scope>NUCLEOTIDE SEQUENCE [LARGE SCALE GENOMIC DNA]</scope>
    <source>
        <strain evidence="2 3">DSM 22083</strain>
    </source>
</reference>
<keyword evidence="1" id="KW-0812">Transmembrane</keyword>
<dbReference type="Proteomes" id="UP000569914">
    <property type="component" value="Unassembled WGS sequence"/>
</dbReference>
<keyword evidence="1" id="KW-0472">Membrane</keyword>
<evidence type="ECO:0000313" key="3">
    <source>
        <dbReference type="Proteomes" id="UP000569914"/>
    </source>
</evidence>
<name>A0A7Y9I7X7_9ACTN</name>
<sequence>MTAHRIRATLSQVRIGYLTPWSYRGSMLLSLVVVAVQVILYAVVWRAIYAGHDGPVAGADVRQAVGYAVLGITVAAVLDTWPGQSIESRVREGLIGIDLTRPLGLLTQTLAVQTGFVIAALPTVLVGLGAGLLVGGLQPPADPFAALAFMISLVLAFGVSQLITLLMGLTSFWTLEVGGIQMAFAVVRTFLSGSVLPLWFMPGWLQAVAAALPFQAATFTPVAIYFGRPPGGLAQALGVQAFWVVALALLAVLVWSRARHRVVVQGG</sequence>
<comment type="caution">
    <text evidence="2">The sequence shown here is derived from an EMBL/GenBank/DDBJ whole genome shotgun (WGS) entry which is preliminary data.</text>
</comment>
<feature type="transmembrane region" description="Helical" evidence="1">
    <location>
        <begin position="64"/>
        <end position="81"/>
    </location>
</feature>
<accession>A0A7Y9I7X7</accession>
<proteinExistence type="predicted"/>
<organism evidence="2 3">
    <name type="scientific">Microlunatus parietis</name>
    <dbReference type="NCBI Taxonomy" id="682979"/>
    <lineage>
        <taxon>Bacteria</taxon>
        <taxon>Bacillati</taxon>
        <taxon>Actinomycetota</taxon>
        <taxon>Actinomycetes</taxon>
        <taxon>Propionibacteriales</taxon>
        <taxon>Propionibacteriaceae</taxon>
        <taxon>Microlunatus</taxon>
    </lineage>
</organism>
<dbReference type="PANTHER" id="PTHR36832:SF1">
    <property type="entry name" value="SLR1174 PROTEIN"/>
    <property type="match status" value="1"/>
</dbReference>
<dbReference type="EMBL" id="JACCBU010000001">
    <property type="protein sequence ID" value="NYE71981.1"/>
    <property type="molecule type" value="Genomic_DNA"/>
</dbReference>
<keyword evidence="3" id="KW-1185">Reference proteome</keyword>
<dbReference type="InterPro" id="IPR010390">
    <property type="entry name" value="ABC-2_transporter-like"/>
</dbReference>
<dbReference type="AlphaFoldDB" id="A0A7Y9I7X7"/>
<evidence type="ECO:0000256" key="1">
    <source>
        <dbReference type="SAM" id="Phobius"/>
    </source>
</evidence>
<dbReference type="Pfam" id="PF06182">
    <property type="entry name" value="ABC2_membrane_6"/>
    <property type="match status" value="1"/>
</dbReference>
<feature type="transmembrane region" description="Helical" evidence="1">
    <location>
        <begin position="144"/>
        <end position="167"/>
    </location>
</feature>